<dbReference type="InterPro" id="IPR036388">
    <property type="entry name" value="WH-like_DNA-bd_sf"/>
</dbReference>
<reference evidence="5 6" key="1">
    <citation type="submission" date="2019-09" db="EMBL/GenBank/DDBJ databases">
        <title>Phylogeny of genus Pseudoclavibacter and closely related genus.</title>
        <authorList>
            <person name="Li Y."/>
        </authorList>
    </citation>
    <scope>NUCLEOTIDE SEQUENCE [LARGE SCALE GENOMIC DNA]</scope>
    <source>
        <strain evidence="5 6">EGI 60007</strain>
    </source>
</reference>
<keyword evidence="2" id="KW-0805">Transcription regulation</keyword>
<evidence type="ECO:0000256" key="3">
    <source>
        <dbReference type="ARBA" id="ARBA00023125"/>
    </source>
</evidence>
<dbReference type="GO" id="GO:0045892">
    <property type="term" value="P:negative regulation of DNA-templated transcription"/>
    <property type="evidence" value="ECO:0007669"/>
    <property type="project" value="InterPro"/>
</dbReference>
<dbReference type="Pfam" id="PF03965">
    <property type="entry name" value="Penicillinase_R"/>
    <property type="match status" value="1"/>
</dbReference>
<name>A0A6H9WM42_9MICO</name>
<dbReference type="InterPro" id="IPR036390">
    <property type="entry name" value="WH_DNA-bd_sf"/>
</dbReference>
<dbReference type="Gene3D" id="1.10.10.10">
    <property type="entry name" value="Winged helix-like DNA-binding domain superfamily/Winged helix DNA-binding domain"/>
    <property type="match status" value="1"/>
</dbReference>
<protein>
    <submittedName>
        <fullName evidence="5">BlaI/MecI/CopY family transcriptional regulator</fullName>
    </submittedName>
</protein>
<evidence type="ECO:0000313" key="6">
    <source>
        <dbReference type="Proteomes" id="UP000431744"/>
    </source>
</evidence>
<dbReference type="OrthoDB" id="9813987at2"/>
<comment type="caution">
    <text evidence="5">The sequence shown here is derived from an EMBL/GenBank/DDBJ whole genome shotgun (WGS) entry which is preliminary data.</text>
</comment>
<keyword evidence="3" id="KW-0238">DNA-binding</keyword>
<evidence type="ECO:0000256" key="1">
    <source>
        <dbReference type="ARBA" id="ARBA00011046"/>
    </source>
</evidence>
<sequence length="105" mass="11705">MDALWDSDAPRTAYELQAELDRGLASTTVLTVLGRLERKGFVTVDRGSRPHHYQPVSSRAEHMAELMHDVLRGGSTDRQAVLERFVNGVSDTDADVLRKLLTRGD</sequence>
<dbReference type="SUPFAM" id="SSF46785">
    <property type="entry name" value="Winged helix' DNA-binding domain"/>
    <property type="match status" value="1"/>
</dbReference>
<proteinExistence type="inferred from homology"/>
<organism evidence="5 6">
    <name type="scientific">Pseudoclavibacter endophyticus</name>
    <dbReference type="NCBI Taxonomy" id="1778590"/>
    <lineage>
        <taxon>Bacteria</taxon>
        <taxon>Bacillati</taxon>
        <taxon>Actinomycetota</taxon>
        <taxon>Actinomycetes</taxon>
        <taxon>Micrococcales</taxon>
        <taxon>Microbacteriaceae</taxon>
        <taxon>Pseudoclavibacter</taxon>
    </lineage>
</organism>
<evidence type="ECO:0000256" key="4">
    <source>
        <dbReference type="ARBA" id="ARBA00023163"/>
    </source>
</evidence>
<evidence type="ECO:0000313" key="5">
    <source>
        <dbReference type="EMBL" id="KAB1646972.1"/>
    </source>
</evidence>
<gene>
    <name evidence="5" type="ORF">F8O04_14180</name>
</gene>
<dbReference type="EMBL" id="WBJY01000004">
    <property type="protein sequence ID" value="KAB1646972.1"/>
    <property type="molecule type" value="Genomic_DNA"/>
</dbReference>
<dbReference type="Proteomes" id="UP000431744">
    <property type="component" value="Unassembled WGS sequence"/>
</dbReference>
<accession>A0A6H9WM42</accession>
<dbReference type="InterPro" id="IPR005650">
    <property type="entry name" value="BlaI_family"/>
</dbReference>
<evidence type="ECO:0000256" key="2">
    <source>
        <dbReference type="ARBA" id="ARBA00023015"/>
    </source>
</evidence>
<dbReference type="Gene3D" id="6.10.140.850">
    <property type="match status" value="1"/>
</dbReference>
<comment type="similarity">
    <text evidence="1">Belongs to the BlaI transcriptional regulatory family.</text>
</comment>
<keyword evidence="4" id="KW-0804">Transcription</keyword>
<dbReference type="GO" id="GO:0003677">
    <property type="term" value="F:DNA binding"/>
    <property type="evidence" value="ECO:0007669"/>
    <property type="project" value="UniProtKB-KW"/>
</dbReference>
<dbReference type="AlphaFoldDB" id="A0A6H9WM42"/>
<keyword evidence="6" id="KW-1185">Reference proteome</keyword>